<protein>
    <submittedName>
        <fullName evidence="8">DMT family transporter</fullName>
    </submittedName>
</protein>
<feature type="transmembrane region" description="Helical" evidence="6">
    <location>
        <begin position="217"/>
        <end position="240"/>
    </location>
</feature>
<keyword evidence="4 6" id="KW-1133">Transmembrane helix</keyword>
<dbReference type="PANTHER" id="PTHR32322:SF2">
    <property type="entry name" value="EAMA DOMAIN-CONTAINING PROTEIN"/>
    <property type="match status" value="1"/>
</dbReference>
<evidence type="ECO:0000256" key="6">
    <source>
        <dbReference type="SAM" id="Phobius"/>
    </source>
</evidence>
<keyword evidence="3 6" id="KW-0812">Transmembrane</keyword>
<dbReference type="InterPro" id="IPR050638">
    <property type="entry name" value="AA-Vitamin_Transporters"/>
</dbReference>
<gene>
    <name evidence="8" type="ORF">FOB19_03690</name>
</gene>
<dbReference type="PANTHER" id="PTHR32322">
    <property type="entry name" value="INNER MEMBRANE TRANSPORTER"/>
    <property type="match status" value="1"/>
</dbReference>
<feature type="transmembrane region" description="Helical" evidence="6">
    <location>
        <begin position="277"/>
        <end position="299"/>
    </location>
</feature>
<proteinExistence type="inferred from homology"/>
<comment type="similarity">
    <text evidence="2">Belongs to the EamA transporter family.</text>
</comment>
<evidence type="ECO:0000256" key="4">
    <source>
        <dbReference type="ARBA" id="ARBA00022989"/>
    </source>
</evidence>
<comment type="subcellular location">
    <subcellularLocation>
        <location evidence="1">Membrane</location>
        <topology evidence="1">Multi-pass membrane protein</topology>
    </subcellularLocation>
</comment>
<dbReference type="SUPFAM" id="SSF103481">
    <property type="entry name" value="Multidrug resistance efflux transporter EmrE"/>
    <property type="match status" value="2"/>
</dbReference>
<dbReference type="Gene3D" id="1.10.3730.20">
    <property type="match status" value="1"/>
</dbReference>
<feature type="transmembrane region" description="Helical" evidence="6">
    <location>
        <begin position="38"/>
        <end position="57"/>
    </location>
</feature>
<reference evidence="8 9" key="1">
    <citation type="submission" date="2019-11" db="EMBL/GenBank/DDBJ databases">
        <title>FDA dAtabase for Regulatory Grade micrObial Sequences (FDA-ARGOS): Supporting development and validation of Infectious Disease Dx tests.</title>
        <authorList>
            <person name="Patel R."/>
            <person name="Rucinski S."/>
            <person name="Tallon L."/>
            <person name="Sadzewicz L."/>
            <person name="Vavikolanu K."/>
            <person name="Mehta A."/>
            <person name="Aluvathingal J."/>
            <person name="Nadendla S."/>
            <person name="Nandy P."/>
            <person name="Geyer C."/>
            <person name="Yan Y."/>
            <person name="Sichtig H."/>
        </authorList>
    </citation>
    <scope>NUCLEOTIDE SEQUENCE [LARGE SCALE GENOMIC DNA]</scope>
    <source>
        <strain evidence="8 9">FDAARGOS_557</strain>
    </source>
</reference>
<evidence type="ECO:0000256" key="2">
    <source>
        <dbReference type="ARBA" id="ARBA00007362"/>
    </source>
</evidence>
<feature type="transmembrane region" description="Helical" evidence="6">
    <location>
        <begin position="252"/>
        <end position="271"/>
    </location>
</feature>
<accession>A0A6N1N0S5</accession>
<feature type="transmembrane region" description="Helical" evidence="6">
    <location>
        <begin position="127"/>
        <end position="145"/>
    </location>
</feature>
<feature type="transmembrane region" description="Helical" evidence="6">
    <location>
        <begin position="12"/>
        <end position="32"/>
    </location>
</feature>
<organism evidence="8 9">
    <name type="scientific">Acinetobacter lwoffii</name>
    <dbReference type="NCBI Taxonomy" id="28090"/>
    <lineage>
        <taxon>Bacteria</taxon>
        <taxon>Pseudomonadati</taxon>
        <taxon>Pseudomonadota</taxon>
        <taxon>Gammaproteobacteria</taxon>
        <taxon>Moraxellales</taxon>
        <taxon>Moraxellaceae</taxon>
        <taxon>Acinetobacter</taxon>
    </lineage>
</organism>
<dbReference type="Pfam" id="PF00892">
    <property type="entry name" value="EamA"/>
    <property type="match status" value="2"/>
</dbReference>
<feature type="domain" description="EamA" evidence="7">
    <location>
        <begin position="14"/>
        <end position="143"/>
    </location>
</feature>
<dbReference type="GO" id="GO:0016020">
    <property type="term" value="C:membrane"/>
    <property type="evidence" value="ECO:0007669"/>
    <property type="project" value="UniProtKB-SubCell"/>
</dbReference>
<evidence type="ECO:0000313" key="9">
    <source>
        <dbReference type="Proteomes" id="UP000509126"/>
    </source>
</evidence>
<feature type="transmembrane region" description="Helical" evidence="6">
    <location>
        <begin position="192"/>
        <end position="211"/>
    </location>
</feature>
<dbReference type="AlphaFoldDB" id="A0A6N1N0S5"/>
<evidence type="ECO:0000256" key="3">
    <source>
        <dbReference type="ARBA" id="ARBA00022692"/>
    </source>
</evidence>
<feature type="transmembrane region" description="Helical" evidence="6">
    <location>
        <begin position="157"/>
        <end position="180"/>
    </location>
</feature>
<dbReference type="EMBL" id="CP054803">
    <property type="protein sequence ID" value="QKU20615.1"/>
    <property type="molecule type" value="Genomic_DNA"/>
</dbReference>
<keyword evidence="5 6" id="KW-0472">Membrane</keyword>
<name>A0A6N1N0S5_ACILW</name>
<evidence type="ECO:0000259" key="7">
    <source>
        <dbReference type="Pfam" id="PF00892"/>
    </source>
</evidence>
<feature type="transmembrane region" description="Helical" evidence="6">
    <location>
        <begin position="94"/>
        <end position="115"/>
    </location>
</feature>
<evidence type="ECO:0000313" key="8">
    <source>
        <dbReference type="EMBL" id="QKU20615.1"/>
    </source>
</evidence>
<evidence type="ECO:0000256" key="5">
    <source>
        <dbReference type="ARBA" id="ARBA00023136"/>
    </source>
</evidence>
<dbReference type="Proteomes" id="UP000509126">
    <property type="component" value="Chromosome"/>
</dbReference>
<dbReference type="InterPro" id="IPR000620">
    <property type="entry name" value="EamA_dom"/>
</dbReference>
<dbReference type="RefSeq" id="WP_039902529.1">
    <property type="nucleotide sequence ID" value="NZ_CP054803.1"/>
</dbReference>
<feature type="transmembrane region" description="Helical" evidence="6">
    <location>
        <begin position="69"/>
        <end position="88"/>
    </location>
</feature>
<feature type="domain" description="EamA" evidence="7">
    <location>
        <begin position="158"/>
        <end position="294"/>
    </location>
</feature>
<evidence type="ECO:0000256" key="1">
    <source>
        <dbReference type="ARBA" id="ARBA00004141"/>
    </source>
</evidence>
<sequence>MSQRQALDAKASAIMFVLCMLWGLQQVVLKWAANDISALMQIALRSALSALMVYPLIQQSVRRQLWNARYLPAGLLVGVLFATEFYLIGEALRYTSASHTIVLLYTAPIFVALGLHWKLPAERLSSVQWGGIFLAFSGIVVSFLLRPQTESTLQTDALWGDFLALLGGVFWTATTVSVRLSRLAEAPATQTLFYQLLIGGMLLLPLAVLTGQAAIQWTVLSISSLVFHTVLISFASYLIWFWMLKHYLASRLGVFSFLTPVFGMLFGVLILDEHIEINFIIGTCMVMLGVILVSLQGWLKKPNINKSIQEQA</sequence>
<dbReference type="InterPro" id="IPR037185">
    <property type="entry name" value="EmrE-like"/>
</dbReference>